<dbReference type="InterPro" id="IPR014710">
    <property type="entry name" value="RmlC-like_jellyroll"/>
</dbReference>
<keyword evidence="6 15" id="KW-0812">Transmembrane</keyword>
<dbReference type="EMBL" id="JBJKBG010000005">
    <property type="protein sequence ID" value="KAL3737551.1"/>
    <property type="molecule type" value="Genomic_DNA"/>
</dbReference>
<dbReference type="CDD" id="cd00038">
    <property type="entry name" value="CAP_ED"/>
    <property type="match status" value="1"/>
</dbReference>
<dbReference type="AlphaFoldDB" id="A0ABD3KC09"/>
<dbReference type="FunFam" id="2.60.120.10:FF:000024">
    <property type="entry name" value="Cyclic nucleotide-gated ion channel 1"/>
    <property type="match status" value="1"/>
</dbReference>
<organism evidence="17 18">
    <name type="scientific">Eucalyptus globulus</name>
    <name type="common">Tasmanian blue gum</name>
    <dbReference type="NCBI Taxonomy" id="34317"/>
    <lineage>
        <taxon>Eukaryota</taxon>
        <taxon>Viridiplantae</taxon>
        <taxon>Streptophyta</taxon>
        <taxon>Embryophyta</taxon>
        <taxon>Tracheophyta</taxon>
        <taxon>Spermatophyta</taxon>
        <taxon>Magnoliopsida</taxon>
        <taxon>eudicotyledons</taxon>
        <taxon>Gunneridae</taxon>
        <taxon>Pentapetalae</taxon>
        <taxon>rosids</taxon>
        <taxon>malvids</taxon>
        <taxon>Myrtales</taxon>
        <taxon>Myrtaceae</taxon>
        <taxon>Myrtoideae</taxon>
        <taxon>Eucalypteae</taxon>
        <taxon>Eucalyptus</taxon>
    </lineage>
</organism>
<dbReference type="SMART" id="SM00100">
    <property type="entry name" value="cNMP"/>
    <property type="match status" value="1"/>
</dbReference>
<dbReference type="InterPro" id="IPR000595">
    <property type="entry name" value="cNMP-bd_dom"/>
</dbReference>
<dbReference type="Pfam" id="PF00027">
    <property type="entry name" value="cNMP_binding"/>
    <property type="match status" value="1"/>
</dbReference>
<dbReference type="SUPFAM" id="SSF81324">
    <property type="entry name" value="Voltage-gated potassium channels"/>
    <property type="match status" value="1"/>
</dbReference>
<dbReference type="PROSITE" id="PS50096">
    <property type="entry name" value="IQ"/>
    <property type="match status" value="1"/>
</dbReference>
<evidence type="ECO:0000256" key="12">
    <source>
        <dbReference type="ARBA" id="ARBA00023149"/>
    </source>
</evidence>
<feature type="transmembrane region" description="Helical" evidence="15">
    <location>
        <begin position="201"/>
        <end position="226"/>
    </location>
</feature>
<dbReference type="Gene3D" id="1.10.287.630">
    <property type="entry name" value="Helix hairpin bin"/>
    <property type="match status" value="1"/>
</dbReference>
<keyword evidence="8 15" id="KW-1133">Transmembrane helix</keyword>
<dbReference type="GO" id="GO:0012505">
    <property type="term" value="C:endomembrane system"/>
    <property type="evidence" value="ECO:0007669"/>
    <property type="project" value="UniProtKB-SubCell"/>
</dbReference>
<evidence type="ECO:0000256" key="13">
    <source>
        <dbReference type="ARBA" id="ARBA00023286"/>
    </source>
</evidence>
<feature type="transmembrane region" description="Helical" evidence="15">
    <location>
        <begin position="44"/>
        <end position="68"/>
    </location>
</feature>
<evidence type="ECO:0000256" key="15">
    <source>
        <dbReference type="SAM" id="Phobius"/>
    </source>
</evidence>
<dbReference type="Gene3D" id="2.60.120.10">
    <property type="entry name" value="Jelly Rolls"/>
    <property type="match status" value="1"/>
</dbReference>
<evidence type="ECO:0000256" key="5">
    <source>
        <dbReference type="ARBA" id="ARBA00022566"/>
    </source>
</evidence>
<evidence type="ECO:0000256" key="9">
    <source>
        <dbReference type="ARBA" id="ARBA00022992"/>
    </source>
</evidence>
<keyword evidence="11 15" id="KW-0472">Membrane</keyword>
<evidence type="ECO:0000256" key="6">
    <source>
        <dbReference type="ARBA" id="ARBA00022692"/>
    </source>
</evidence>
<keyword evidence="14" id="KW-0407">Ion channel</keyword>
<feature type="domain" description="Cyclic nucleotide-binding" evidence="16">
    <location>
        <begin position="439"/>
        <end position="540"/>
    </location>
</feature>
<accession>A0ABD3KC09</accession>
<gene>
    <name evidence="17" type="ORF">ACJRO7_019141</name>
</gene>
<feature type="transmembrane region" description="Helical" evidence="15">
    <location>
        <begin position="330"/>
        <end position="351"/>
    </location>
</feature>
<dbReference type="Pfam" id="PF00520">
    <property type="entry name" value="Ion_trans"/>
    <property type="match status" value="1"/>
</dbReference>
<keyword evidence="18" id="KW-1185">Reference proteome</keyword>
<dbReference type="GO" id="GO:0034220">
    <property type="term" value="P:monoatomic ion transmembrane transport"/>
    <property type="evidence" value="ECO:0007669"/>
    <property type="project" value="UniProtKB-KW"/>
</dbReference>
<keyword evidence="10" id="KW-0406">Ion transport</keyword>
<keyword evidence="12" id="KW-0114">cAMP</keyword>
<dbReference type="InterPro" id="IPR005821">
    <property type="entry name" value="Ion_trans_dom"/>
</dbReference>
<keyword evidence="9" id="KW-0547">Nucleotide-binding</keyword>
<keyword evidence="7" id="KW-0112">Calmodulin-binding</keyword>
<dbReference type="GO" id="GO:0005516">
    <property type="term" value="F:calmodulin binding"/>
    <property type="evidence" value="ECO:0007669"/>
    <property type="project" value="UniProtKB-KW"/>
</dbReference>
<comment type="caution">
    <text evidence="17">The sequence shown here is derived from an EMBL/GenBank/DDBJ whole genome shotgun (WGS) entry which is preliminary data.</text>
</comment>
<comment type="subcellular location">
    <subcellularLocation>
        <location evidence="1">Endomembrane system</location>
        <topology evidence="1">Multi-pass membrane protein</topology>
    </subcellularLocation>
</comment>
<reference evidence="17 18" key="1">
    <citation type="submission" date="2024-11" db="EMBL/GenBank/DDBJ databases">
        <title>Chromosome-level genome assembly of Eucalyptus globulus Labill. provides insights into its genome evolution.</title>
        <authorList>
            <person name="Li X."/>
        </authorList>
    </citation>
    <scope>NUCLEOTIDE SEQUENCE [LARGE SCALE GENOMIC DNA]</scope>
    <source>
        <strain evidence="17">CL2024</strain>
        <tissue evidence="17">Fresh tender leaves</tissue>
    </source>
</reference>
<evidence type="ECO:0000256" key="4">
    <source>
        <dbReference type="ARBA" id="ARBA00022535"/>
    </source>
</evidence>
<dbReference type="Gene3D" id="1.10.287.70">
    <property type="match status" value="1"/>
</dbReference>
<protein>
    <recommendedName>
        <fullName evidence="16">Cyclic nucleotide-binding domain-containing protein</fullName>
    </recommendedName>
</protein>
<dbReference type="GO" id="GO:0030553">
    <property type="term" value="F:cGMP binding"/>
    <property type="evidence" value="ECO:0007669"/>
    <property type="project" value="UniProtKB-KW"/>
</dbReference>
<evidence type="ECO:0000256" key="8">
    <source>
        <dbReference type="ARBA" id="ARBA00022989"/>
    </source>
</evidence>
<keyword evidence="5" id="KW-0116">cAMP-binding</keyword>
<evidence type="ECO:0000313" key="18">
    <source>
        <dbReference type="Proteomes" id="UP001634007"/>
    </source>
</evidence>
<evidence type="ECO:0000256" key="10">
    <source>
        <dbReference type="ARBA" id="ARBA00023065"/>
    </source>
</evidence>
<evidence type="ECO:0000256" key="1">
    <source>
        <dbReference type="ARBA" id="ARBA00004127"/>
    </source>
</evidence>
<comment type="similarity">
    <text evidence="2">Belongs to the cyclic nucleotide-gated cation channel (TC 1.A.1.5) family.</text>
</comment>
<keyword evidence="4" id="KW-0140">cGMP</keyword>
<feature type="transmembrane region" description="Helical" evidence="15">
    <location>
        <begin position="80"/>
        <end position="99"/>
    </location>
</feature>
<evidence type="ECO:0000313" key="17">
    <source>
        <dbReference type="EMBL" id="KAL3737551.1"/>
    </source>
</evidence>
<dbReference type="PANTHER" id="PTHR45651">
    <property type="entry name" value="CYCLIC NUCLEOTIDE-GATED ION CHANNEL 15-RELATED-RELATED"/>
    <property type="match status" value="1"/>
</dbReference>
<dbReference type="GO" id="GO:0030552">
    <property type="term" value="F:cAMP binding"/>
    <property type="evidence" value="ECO:0007669"/>
    <property type="project" value="UniProtKB-KW"/>
</dbReference>
<feature type="transmembrane region" description="Helical" evidence="15">
    <location>
        <begin position="130"/>
        <end position="153"/>
    </location>
</feature>
<keyword evidence="13" id="KW-1071">Ligand-gated ion channel</keyword>
<dbReference type="PANTHER" id="PTHR45651:SF5">
    <property type="entry name" value="CYCLIC NUCLEOTIDE-GATED ION CHANNEL 1"/>
    <property type="match status" value="1"/>
</dbReference>
<evidence type="ECO:0000256" key="14">
    <source>
        <dbReference type="ARBA" id="ARBA00023303"/>
    </source>
</evidence>
<keyword evidence="3" id="KW-0813">Transport</keyword>
<evidence type="ECO:0000256" key="2">
    <source>
        <dbReference type="ARBA" id="ARBA00010486"/>
    </source>
</evidence>
<evidence type="ECO:0000256" key="7">
    <source>
        <dbReference type="ARBA" id="ARBA00022860"/>
    </source>
</evidence>
<evidence type="ECO:0000259" key="16">
    <source>
        <dbReference type="PROSITE" id="PS50042"/>
    </source>
</evidence>
<dbReference type="PROSITE" id="PS50042">
    <property type="entry name" value="CNMP_BINDING_3"/>
    <property type="match status" value="1"/>
</dbReference>
<sequence length="594" mass="69263">MDIREDTRVFAKIKSLRMPLSSSLVSERKMLDPQSPCLQQWNRIFLISCVFALALDPLFFYIPVIDVNKWCLDIDNRMKIIASLLRTIIDAFYIIHVILKFHTGYTVPPSRPFGREVLINDPSAVSRRYLLSYFFLDILAILPIPQVVVFVIIPTPHRSGALMIKESLKFIIYGQCVPRIIRIYPLYKAVTRPSGLLLEKAWAGAAFNLLLFMFSSHVFGTFWYLFSIDRKVRCWEAACRRPDCDSSYLYCSTAQKQNYTFLDTACPLIEPNDIKDSKEFSFGIFIDALRSGIVESKDLSKKLFYCSWWGFRNLSSLGQNLQTSTSVGEIVFAFSIAIAGLVLYSLLISNVQKNLQSTKVRRAEERRASRQDAEQDAEQWMLRRMLPESLKVRIRRYEQYKWQETRGVDEESLIRNLPKDLRRDVKHHFCLECLLRVPMFEKMDKQLLDAMCDRLKPVLYTKKSFIVREGDPVDEMLFIIRGKLESTTTNGGRTGFFNLVYLKEGDFCGEELLTWALDPNSSNLPSSTRTVEAITEVEAFVLTSYDLKFVGSQFRHLHSKQLQRTFRFYSQQWRTWAACFIQATWRRHCRRKRN</sequence>
<dbReference type="InterPro" id="IPR018490">
    <property type="entry name" value="cNMP-bd_dom_sf"/>
</dbReference>
<dbReference type="Proteomes" id="UP001634007">
    <property type="component" value="Unassembled WGS sequence"/>
</dbReference>
<name>A0ABD3KC09_EUCGL</name>
<proteinExistence type="inferred from homology"/>
<evidence type="ECO:0000256" key="3">
    <source>
        <dbReference type="ARBA" id="ARBA00022448"/>
    </source>
</evidence>
<evidence type="ECO:0000256" key="11">
    <source>
        <dbReference type="ARBA" id="ARBA00023136"/>
    </source>
</evidence>
<dbReference type="SUPFAM" id="SSF51206">
    <property type="entry name" value="cAMP-binding domain-like"/>
    <property type="match status" value="1"/>
</dbReference>
<keyword evidence="9" id="KW-0142">cGMP-binding</keyword>